<evidence type="ECO:0000313" key="3">
    <source>
        <dbReference type="Proteomes" id="UP000827892"/>
    </source>
</evidence>
<dbReference type="SUPFAM" id="SSF54236">
    <property type="entry name" value="Ubiquitin-like"/>
    <property type="match status" value="1"/>
</dbReference>
<reference evidence="2 3" key="1">
    <citation type="submission" date="2022-05" db="EMBL/GenBank/DDBJ databases">
        <title>Chromosome-level reference genomes for two strains of Caenorhabditis briggsae: an improved platform for comparative genomics.</title>
        <authorList>
            <person name="Stevens L."/>
            <person name="Andersen E.C."/>
        </authorList>
    </citation>
    <scope>NUCLEOTIDE SEQUENCE [LARGE SCALE GENOMIC DNA]</scope>
    <source>
        <strain evidence="2">QX1410_ONT</strain>
        <tissue evidence="2">Whole-organism</tissue>
    </source>
</reference>
<dbReference type="PANTHER" id="PTHR23322:SF93">
    <property type="entry name" value="UBX DOMAIN-CONTAINING PROTEIN 8"/>
    <property type="match status" value="1"/>
</dbReference>
<dbReference type="InterPro" id="IPR029071">
    <property type="entry name" value="Ubiquitin-like_domsf"/>
</dbReference>
<dbReference type="InterPro" id="IPR050730">
    <property type="entry name" value="UBX_domain-protein"/>
</dbReference>
<organism evidence="2 3">
    <name type="scientific">Caenorhabditis briggsae</name>
    <dbReference type="NCBI Taxonomy" id="6238"/>
    <lineage>
        <taxon>Eukaryota</taxon>
        <taxon>Metazoa</taxon>
        <taxon>Ecdysozoa</taxon>
        <taxon>Nematoda</taxon>
        <taxon>Chromadorea</taxon>
        <taxon>Rhabditida</taxon>
        <taxon>Rhabditina</taxon>
        <taxon>Rhabditomorpha</taxon>
        <taxon>Rhabditoidea</taxon>
        <taxon>Rhabditidae</taxon>
        <taxon>Peloderinae</taxon>
        <taxon>Caenorhabditis</taxon>
    </lineage>
</organism>
<sequence length="181" mass="20706">MANNNEKIAEDRAILSQQNKEYAESLAKDLAKMKEKEKRRVAAEKKKERKKMIEEYRGKIKDTKPTSGSHRVLVRYPSGIRVILCFSPSESLKNLFDSIISNPACPNYFKLRSVHPKAEIHCFPEWYQNLCHEELEEENSEDVTSSESKESVNSTHTAIGFQPLGRMDTIPNSSILFVTSI</sequence>
<dbReference type="AlphaFoldDB" id="A0AAE9ISV5"/>
<protein>
    <recommendedName>
        <fullName evidence="4">UBX domain-containing protein</fullName>
    </recommendedName>
</protein>
<name>A0AAE9ISV5_CAEBR</name>
<evidence type="ECO:0000313" key="2">
    <source>
        <dbReference type="EMBL" id="ULU03904.1"/>
    </source>
</evidence>
<proteinExistence type="predicted"/>
<dbReference type="EMBL" id="CP090892">
    <property type="protein sequence ID" value="ULU03904.1"/>
    <property type="molecule type" value="Genomic_DNA"/>
</dbReference>
<dbReference type="CDD" id="cd01767">
    <property type="entry name" value="UBX"/>
    <property type="match status" value="1"/>
</dbReference>
<evidence type="ECO:0000256" key="1">
    <source>
        <dbReference type="SAM" id="Coils"/>
    </source>
</evidence>
<dbReference type="PANTHER" id="PTHR23322">
    <property type="entry name" value="FAS-ASSOCIATED PROTEIN"/>
    <property type="match status" value="1"/>
</dbReference>
<accession>A0AAE9ISV5</accession>
<dbReference type="Gene3D" id="3.10.20.90">
    <property type="entry name" value="Phosphatidylinositol 3-kinase Catalytic Subunit, Chain A, domain 1"/>
    <property type="match status" value="1"/>
</dbReference>
<evidence type="ECO:0008006" key="4">
    <source>
        <dbReference type="Google" id="ProtNLM"/>
    </source>
</evidence>
<gene>
    <name evidence="2" type="ORF">L3Y34_016997</name>
</gene>
<feature type="coiled-coil region" evidence="1">
    <location>
        <begin position="26"/>
        <end position="53"/>
    </location>
</feature>
<keyword evidence="1" id="KW-0175">Coiled coil</keyword>
<dbReference type="Proteomes" id="UP000827892">
    <property type="component" value="Chromosome II"/>
</dbReference>